<dbReference type="Pfam" id="PF00858">
    <property type="entry name" value="ASC"/>
    <property type="match status" value="1"/>
</dbReference>
<evidence type="ECO:0000256" key="2">
    <source>
        <dbReference type="ARBA" id="ARBA00007193"/>
    </source>
</evidence>
<evidence type="ECO:0000256" key="9">
    <source>
        <dbReference type="ARBA" id="ARBA00023136"/>
    </source>
</evidence>
<keyword evidence="13" id="KW-1185">Reference proteome</keyword>
<dbReference type="PANTHER" id="PTHR11690:SF244">
    <property type="entry name" value="DEGENERIN LIKE"/>
    <property type="match status" value="1"/>
</dbReference>
<evidence type="ECO:0000256" key="10">
    <source>
        <dbReference type="ARBA" id="ARBA00023201"/>
    </source>
</evidence>
<dbReference type="InterPro" id="IPR001873">
    <property type="entry name" value="ENaC"/>
</dbReference>
<evidence type="ECO:0000313" key="14">
    <source>
        <dbReference type="RefSeq" id="XP_022251665.1"/>
    </source>
</evidence>
<keyword evidence="4 12" id="KW-0894">Sodium channel</keyword>
<keyword evidence="6" id="KW-1133">Transmembrane helix</keyword>
<evidence type="ECO:0000313" key="13">
    <source>
        <dbReference type="Proteomes" id="UP000694941"/>
    </source>
</evidence>
<dbReference type="Proteomes" id="UP000694941">
    <property type="component" value="Unplaced"/>
</dbReference>
<evidence type="ECO:0000256" key="7">
    <source>
        <dbReference type="ARBA" id="ARBA00023053"/>
    </source>
</evidence>
<dbReference type="GeneID" id="111087842"/>
<reference evidence="14" key="1">
    <citation type="submission" date="2025-08" db="UniProtKB">
        <authorList>
            <consortium name="RefSeq"/>
        </authorList>
    </citation>
    <scope>IDENTIFICATION</scope>
    <source>
        <tissue evidence="14">Muscle</tissue>
    </source>
</reference>
<keyword evidence="9" id="KW-0472">Membrane</keyword>
<organism evidence="13 14">
    <name type="scientific">Limulus polyphemus</name>
    <name type="common">Atlantic horseshoe crab</name>
    <dbReference type="NCBI Taxonomy" id="6850"/>
    <lineage>
        <taxon>Eukaryota</taxon>
        <taxon>Metazoa</taxon>
        <taxon>Ecdysozoa</taxon>
        <taxon>Arthropoda</taxon>
        <taxon>Chelicerata</taxon>
        <taxon>Merostomata</taxon>
        <taxon>Xiphosura</taxon>
        <taxon>Limulidae</taxon>
        <taxon>Limulus</taxon>
    </lineage>
</organism>
<keyword evidence="10 12" id="KW-0739">Sodium transport</keyword>
<evidence type="ECO:0000256" key="11">
    <source>
        <dbReference type="ARBA" id="ARBA00023303"/>
    </source>
</evidence>
<keyword evidence="5 12" id="KW-0812">Transmembrane</keyword>
<evidence type="ECO:0000256" key="1">
    <source>
        <dbReference type="ARBA" id="ARBA00004141"/>
    </source>
</evidence>
<name>A0ABM1T709_LIMPO</name>
<dbReference type="PANTHER" id="PTHR11690">
    <property type="entry name" value="AMILORIDE-SENSITIVE SODIUM CHANNEL-RELATED"/>
    <property type="match status" value="1"/>
</dbReference>
<keyword evidence="3 12" id="KW-0813">Transport</keyword>
<keyword evidence="8 12" id="KW-0406">Ion transport</keyword>
<evidence type="ECO:0000256" key="5">
    <source>
        <dbReference type="ARBA" id="ARBA00022692"/>
    </source>
</evidence>
<comment type="subcellular location">
    <subcellularLocation>
        <location evidence="1">Membrane</location>
        <topology evidence="1">Multi-pass membrane protein</topology>
    </subcellularLocation>
</comment>
<keyword evidence="11 12" id="KW-0407">Ion channel</keyword>
<accession>A0ABM1T709</accession>
<protein>
    <submittedName>
        <fullName evidence="14">Degenerin deg-1-like isoform X1</fullName>
    </submittedName>
</protein>
<dbReference type="Gene3D" id="2.60.470.10">
    <property type="entry name" value="Acid-sensing ion channels like domains"/>
    <property type="match status" value="1"/>
</dbReference>
<evidence type="ECO:0000256" key="8">
    <source>
        <dbReference type="ARBA" id="ARBA00023065"/>
    </source>
</evidence>
<evidence type="ECO:0000256" key="12">
    <source>
        <dbReference type="RuleBase" id="RU000679"/>
    </source>
</evidence>
<gene>
    <name evidence="14" type="primary">LOC111087842</name>
</gene>
<keyword evidence="7" id="KW-0915">Sodium</keyword>
<evidence type="ECO:0000256" key="4">
    <source>
        <dbReference type="ARBA" id="ARBA00022461"/>
    </source>
</evidence>
<sequence>MIKWNHYINSLTVSELKEAGIHLDKVIVTCGFVGIDPCDPIYKSYTTTYGNCITINSDWMPEAVIRNASSRLSVDSNTIQMFFFLYMDPNVSFPLKNEAVIAFSSPASVPDINNDVYSFDVGKEHTFSVSESISHMLPPPYVTNCTDYDEMGKAPFRGGLLTQQTCFTECVANLTFEMCGCMYDDYPYLYELPGPVRRCQQSVEEGACKTNPFKSETVDARHYCEGLCRIPCRKISFEVAYVEVLPLPSGPGEKGMAMQLYQSFLNRPISLESLRTTGVKVTLILNNKEVIVYRHYPKYQNVELFGYIGGYLGIWLGISLTNILDLITESSSKVKNLFLYLKGQSSKI</sequence>
<evidence type="ECO:0000256" key="3">
    <source>
        <dbReference type="ARBA" id="ARBA00022448"/>
    </source>
</evidence>
<proteinExistence type="inferred from homology"/>
<dbReference type="RefSeq" id="XP_022251665.1">
    <property type="nucleotide sequence ID" value="XM_022395957.1"/>
</dbReference>
<comment type="similarity">
    <text evidence="2 12">Belongs to the amiloride-sensitive sodium channel (TC 1.A.6) family.</text>
</comment>
<dbReference type="Gene3D" id="1.10.287.770">
    <property type="entry name" value="YojJ-like"/>
    <property type="match status" value="1"/>
</dbReference>
<evidence type="ECO:0000256" key="6">
    <source>
        <dbReference type="ARBA" id="ARBA00022989"/>
    </source>
</evidence>
<dbReference type="PRINTS" id="PR01078">
    <property type="entry name" value="AMINACHANNEL"/>
</dbReference>